<dbReference type="SUPFAM" id="SSF48452">
    <property type="entry name" value="TPR-like"/>
    <property type="match status" value="1"/>
</dbReference>
<dbReference type="Proteomes" id="UP000001514">
    <property type="component" value="Unassembled WGS sequence"/>
</dbReference>
<dbReference type="NCBIfam" id="TIGR00756">
    <property type="entry name" value="PPR"/>
    <property type="match status" value="4"/>
</dbReference>
<dbReference type="InterPro" id="IPR046960">
    <property type="entry name" value="PPR_At4g14850-like_plant"/>
</dbReference>
<dbReference type="InterPro" id="IPR046848">
    <property type="entry name" value="E_motif"/>
</dbReference>
<evidence type="ECO:0000313" key="4">
    <source>
        <dbReference type="EMBL" id="EFJ26227.1"/>
    </source>
</evidence>
<dbReference type="Pfam" id="PF13041">
    <property type="entry name" value="PPR_2"/>
    <property type="match status" value="2"/>
</dbReference>
<dbReference type="GO" id="GO:0009451">
    <property type="term" value="P:RNA modification"/>
    <property type="evidence" value="ECO:0007669"/>
    <property type="project" value="InterPro"/>
</dbReference>
<feature type="repeat" description="PPR" evidence="2">
    <location>
        <begin position="257"/>
        <end position="287"/>
    </location>
</feature>
<dbReference type="HOGENOM" id="CLU_002706_37_8_1"/>
<dbReference type="Pfam" id="PF20431">
    <property type="entry name" value="E_motif"/>
    <property type="match status" value="1"/>
</dbReference>
<dbReference type="Gramene" id="EFJ26227">
    <property type="protein sequence ID" value="EFJ26227"/>
    <property type="gene ID" value="SELMODRAFT_98207"/>
</dbReference>
<organism evidence="5">
    <name type="scientific">Selaginella moellendorffii</name>
    <name type="common">Spikemoss</name>
    <dbReference type="NCBI Taxonomy" id="88036"/>
    <lineage>
        <taxon>Eukaryota</taxon>
        <taxon>Viridiplantae</taxon>
        <taxon>Streptophyta</taxon>
        <taxon>Embryophyta</taxon>
        <taxon>Tracheophyta</taxon>
        <taxon>Lycopodiopsida</taxon>
        <taxon>Selaginellales</taxon>
        <taxon>Selaginellaceae</taxon>
        <taxon>Selaginella</taxon>
    </lineage>
</organism>
<dbReference type="PANTHER" id="PTHR47926">
    <property type="entry name" value="PENTATRICOPEPTIDE REPEAT-CONTAINING PROTEIN"/>
    <property type="match status" value="1"/>
</dbReference>
<dbReference type="PROSITE" id="PS51375">
    <property type="entry name" value="PPR"/>
    <property type="match status" value="5"/>
</dbReference>
<feature type="repeat" description="PPR" evidence="2">
    <location>
        <begin position="59"/>
        <end position="93"/>
    </location>
</feature>
<feature type="repeat" description="PPR" evidence="2">
    <location>
        <begin position="288"/>
        <end position="322"/>
    </location>
</feature>
<dbReference type="Pfam" id="PF01535">
    <property type="entry name" value="PPR"/>
    <property type="match status" value="5"/>
</dbReference>
<dbReference type="eggNOG" id="KOG4197">
    <property type="taxonomic scope" value="Eukaryota"/>
</dbReference>
<accession>D8RPB4</accession>
<dbReference type="InterPro" id="IPR011990">
    <property type="entry name" value="TPR-like_helical_dom_sf"/>
</dbReference>
<dbReference type="Pfam" id="PF12854">
    <property type="entry name" value="PPR_1"/>
    <property type="match status" value="1"/>
</dbReference>
<evidence type="ECO:0000256" key="2">
    <source>
        <dbReference type="PROSITE-ProRule" id="PRU00708"/>
    </source>
</evidence>
<keyword evidence="5" id="KW-1185">Reference proteome</keyword>
<evidence type="ECO:0000256" key="1">
    <source>
        <dbReference type="ARBA" id="ARBA00022737"/>
    </source>
</evidence>
<dbReference type="AlphaFoldDB" id="D8RPB4"/>
<evidence type="ECO:0000313" key="5">
    <source>
        <dbReference type="Proteomes" id="UP000001514"/>
    </source>
</evidence>
<name>D8RPB4_SELML</name>
<feature type="domain" description="DYW" evidence="3">
    <location>
        <begin position="608"/>
        <end position="698"/>
    </location>
</feature>
<dbReference type="InterPro" id="IPR032867">
    <property type="entry name" value="DYW_dom"/>
</dbReference>
<proteinExistence type="predicted"/>
<dbReference type="PANTHER" id="PTHR47926:SF533">
    <property type="entry name" value="DYW DOMAIN-CONTAINING PROTEIN"/>
    <property type="match status" value="1"/>
</dbReference>
<dbReference type="KEGG" id="smo:SELMODRAFT_98207"/>
<reference evidence="4 5" key="1">
    <citation type="journal article" date="2011" name="Science">
        <title>The Selaginella genome identifies genetic changes associated with the evolution of vascular plants.</title>
        <authorList>
            <person name="Banks J.A."/>
            <person name="Nishiyama T."/>
            <person name="Hasebe M."/>
            <person name="Bowman J.L."/>
            <person name="Gribskov M."/>
            <person name="dePamphilis C."/>
            <person name="Albert V.A."/>
            <person name="Aono N."/>
            <person name="Aoyama T."/>
            <person name="Ambrose B.A."/>
            <person name="Ashton N.W."/>
            <person name="Axtell M.J."/>
            <person name="Barker E."/>
            <person name="Barker M.S."/>
            <person name="Bennetzen J.L."/>
            <person name="Bonawitz N.D."/>
            <person name="Chapple C."/>
            <person name="Cheng C."/>
            <person name="Correa L.G."/>
            <person name="Dacre M."/>
            <person name="DeBarry J."/>
            <person name="Dreyer I."/>
            <person name="Elias M."/>
            <person name="Engstrom E.M."/>
            <person name="Estelle M."/>
            <person name="Feng L."/>
            <person name="Finet C."/>
            <person name="Floyd S.K."/>
            <person name="Frommer W.B."/>
            <person name="Fujita T."/>
            <person name="Gramzow L."/>
            <person name="Gutensohn M."/>
            <person name="Harholt J."/>
            <person name="Hattori M."/>
            <person name="Heyl A."/>
            <person name="Hirai T."/>
            <person name="Hiwatashi Y."/>
            <person name="Ishikawa M."/>
            <person name="Iwata M."/>
            <person name="Karol K.G."/>
            <person name="Koehler B."/>
            <person name="Kolukisaoglu U."/>
            <person name="Kubo M."/>
            <person name="Kurata T."/>
            <person name="Lalonde S."/>
            <person name="Li K."/>
            <person name="Li Y."/>
            <person name="Litt A."/>
            <person name="Lyons E."/>
            <person name="Manning G."/>
            <person name="Maruyama T."/>
            <person name="Michael T.P."/>
            <person name="Mikami K."/>
            <person name="Miyazaki S."/>
            <person name="Morinaga S."/>
            <person name="Murata T."/>
            <person name="Mueller-Roeber B."/>
            <person name="Nelson D.R."/>
            <person name="Obara M."/>
            <person name="Oguri Y."/>
            <person name="Olmstead R.G."/>
            <person name="Onodera N."/>
            <person name="Petersen B.L."/>
            <person name="Pils B."/>
            <person name="Prigge M."/>
            <person name="Rensing S.A."/>
            <person name="Riano-Pachon D.M."/>
            <person name="Roberts A.W."/>
            <person name="Sato Y."/>
            <person name="Scheller H.V."/>
            <person name="Schulz B."/>
            <person name="Schulz C."/>
            <person name="Shakirov E.V."/>
            <person name="Shibagaki N."/>
            <person name="Shinohara N."/>
            <person name="Shippen D.E."/>
            <person name="Soerensen I."/>
            <person name="Sotooka R."/>
            <person name="Sugimoto N."/>
            <person name="Sugita M."/>
            <person name="Sumikawa N."/>
            <person name="Tanurdzic M."/>
            <person name="Theissen G."/>
            <person name="Ulvskov P."/>
            <person name="Wakazuki S."/>
            <person name="Weng J.K."/>
            <person name="Willats W.W."/>
            <person name="Wipf D."/>
            <person name="Wolf P.G."/>
            <person name="Yang L."/>
            <person name="Zimmer A.D."/>
            <person name="Zhu Q."/>
            <person name="Mitros T."/>
            <person name="Hellsten U."/>
            <person name="Loque D."/>
            <person name="Otillar R."/>
            <person name="Salamov A."/>
            <person name="Schmutz J."/>
            <person name="Shapiro H."/>
            <person name="Lindquist E."/>
            <person name="Lucas S."/>
            <person name="Rokhsar D."/>
            <person name="Grigoriev I.V."/>
        </authorList>
    </citation>
    <scope>NUCLEOTIDE SEQUENCE [LARGE SCALE GENOMIC DNA]</scope>
</reference>
<dbReference type="Gene3D" id="1.25.40.10">
    <property type="entry name" value="Tetratricopeptide repeat domain"/>
    <property type="match status" value="4"/>
</dbReference>
<dbReference type="EMBL" id="GL377585">
    <property type="protein sequence ID" value="EFJ26227.1"/>
    <property type="molecule type" value="Genomic_DNA"/>
</dbReference>
<dbReference type="Pfam" id="PF14432">
    <property type="entry name" value="DYW_deaminase"/>
    <property type="match status" value="1"/>
</dbReference>
<sequence length="698" mass="77624">MYRDCGRLEDARAVFDSMPLRNEFSWAIIISAYVGAGKEQEALCLYRTLVRSSTEIQADAFIFSSVLAACARLKCLEQGLEIHERIVKRGVKQDVGLQNALVTMYAKCGRIDRAKQVFDRITHRDVVSWNAMVSANAEAGHLEVALKIYQEMVSADVLCWSTMISAEAMAGHDREALELYREMILSVRPNASTLATVLAACTRLGDLSSGALVRDGAIQSGLDRDAVVGTTLVNLYARFGDVIAAREVLFDSMKDRTVVSWNAMVTAFAQNARVDEAEKLFREMPDKSVISWNAMIAGFGQNGRPKQALELFRRMDLEGLQPSRMTYCSVLDACANLTASSLGRFICDGMDEALAKDISVANSICNMYGKCGLPELARQTFLEMTYRDVVSWTAIIAAYSQNGYSSEALDIFRIMVQAGVEPNGITLINTLSACSHGALFDEGSDIFSSLVSGDYYGVTANESHFLCAIDLLGRAGYLKDAETLITKMPFKAGAVAWTSLLSACRTFRDLKRAGRVANHLFELDESSIKDPAPYVMLSNIYASAGDRAAEMKLRDQIRIKCRKKLPGKSTITIKGQTNEFYSLDETHPRRDDAYNELRRLFQKMKEAGYVPDTRIAEMEEEETEQSLSYHSEKLALAFGVLNTPPEASLCIVKNLRVCSDCHNVIKFLSKHLNRKIAVRDATRFHHFENGFCSCRDCW</sequence>
<feature type="repeat" description="PPR" evidence="2">
    <location>
        <begin position="388"/>
        <end position="422"/>
    </location>
</feature>
<protein>
    <recommendedName>
        <fullName evidence="3">DYW domain-containing protein</fullName>
    </recommendedName>
</protein>
<dbReference type="GO" id="GO:0008270">
    <property type="term" value="F:zinc ion binding"/>
    <property type="evidence" value="ECO:0007669"/>
    <property type="project" value="InterPro"/>
</dbReference>
<evidence type="ECO:0000259" key="3">
    <source>
        <dbReference type="Pfam" id="PF14432"/>
    </source>
</evidence>
<dbReference type="InParanoid" id="D8RPB4"/>
<feature type="repeat" description="PPR" evidence="2">
    <location>
        <begin position="125"/>
        <end position="159"/>
    </location>
</feature>
<dbReference type="GO" id="GO:0003723">
    <property type="term" value="F:RNA binding"/>
    <property type="evidence" value="ECO:0007669"/>
    <property type="project" value="InterPro"/>
</dbReference>
<dbReference type="FunFam" id="1.25.40.10:FF:000348">
    <property type="entry name" value="Pentatricopeptide repeat-containing protein chloroplastic"/>
    <property type="match status" value="1"/>
</dbReference>
<gene>
    <name evidence="4" type="ORF">SELMODRAFT_98207</name>
</gene>
<dbReference type="OMA" id="CIAPEAY"/>
<dbReference type="InterPro" id="IPR002885">
    <property type="entry name" value="PPR_rpt"/>
</dbReference>
<dbReference type="FunFam" id="1.25.40.10:FF:000090">
    <property type="entry name" value="Pentatricopeptide repeat-containing protein, chloroplastic"/>
    <property type="match status" value="1"/>
</dbReference>
<keyword evidence="1" id="KW-0677">Repeat</keyword>